<keyword evidence="6 9" id="KW-0324">Glycolysis</keyword>
<comment type="similarity">
    <text evidence="2 9">Belongs to the GPI family.</text>
</comment>
<dbReference type="NCBIfam" id="NF001211">
    <property type="entry name" value="PRK00179.1"/>
    <property type="match status" value="1"/>
</dbReference>
<dbReference type="InterPro" id="IPR018189">
    <property type="entry name" value="Phosphoglucose_isomerase_CS"/>
</dbReference>
<evidence type="ECO:0000256" key="6">
    <source>
        <dbReference type="ARBA" id="ARBA00023152"/>
    </source>
</evidence>
<evidence type="ECO:0000313" key="11">
    <source>
        <dbReference type="Proteomes" id="UP001157974"/>
    </source>
</evidence>
<dbReference type="InterPro" id="IPR001672">
    <property type="entry name" value="G6P_Isomerase"/>
</dbReference>
<dbReference type="InterPro" id="IPR046348">
    <property type="entry name" value="SIS_dom_sf"/>
</dbReference>
<dbReference type="EMBL" id="JAMWBK010000010">
    <property type="protein sequence ID" value="KAJ8901610.1"/>
    <property type="molecule type" value="Genomic_DNA"/>
</dbReference>
<reference evidence="10 11" key="1">
    <citation type="journal article" date="2023" name="Nat. Commun.">
        <title>Origin of minicircular mitochondrial genomes in red algae.</title>
        <authorList>
            <person name="Lee Y."/>
            <person name="Cho C.H."/>
            <person name="Lee Y.M."/>
            <person name="Park S.I."/>
            <person name="Yang J.H."/>
            <person name="West J.A."/>
            <person name="Bhattacharya D."/>
            <person name="Yoon H.S."/>
        </authorList>
    </citation>
    <scope>NUCLEOTIDE SEQUENCE [LARGE SCALE GENOMIC DNA]</scope>
    <source>
        <strain evidence="10 11">CCMP1338</strain>
        <tissue evidence="10">Whole cell</tissue>
    </source>
</reference>
<dbReference type="CDD" id="cd05015">
    <property type="entry name" value="SIS_PGI_1"/>
    <property type="match status" value="1"/>
</dbReference>
<evidence type="ECO:0000256" key="2">
    <source>
        <dbReference type="ARBA" id="ARBA00006604"/>
    </source>
</evidence>
<dbReference type="GO" id="GO:0097367">
    <property type="term" value="F:carbohydrate derivative binding"/>
    <property type="evidence" value="ECO:0007669"/>
    <property type="project" value="InterPro"/>
</dbReference>
<dbReference type="EC" id="5.3.1.9" evidence="3 9"/>
<keyword evidence="7 9" id="KW-0413">Isomerase</keyword>
<dbReference type="InterPro" id="IPR023096">
    <property type="entry name" value="G6P_Isomerase_C"/>
</dbReference>
<sequence>MLGFVGGVGVLNSGFVGSASLKPESRHAVLEGKRVGLRMVLSAEKASSVEEPKKESKLISRTAEWAALKKHATEDIPLTSIKELLADEERNNEMLVNYDDIFLDFTRQRANRKTLDLLFKLAEKANLQEKISGMVSGEKINITEDRAVLHTALRAAKDEKVMVDGVNVVVEVHGVLDRIKQFSEFVRSGEHVGATGKRIVNFVACGIGGSYLGPDFVHEALKTDPIAAEAAGDRHLRFLANVDPVDVKRATMELEPEETMVIIISKTFTTRETMVNAITMRDWLTHAMGDGAEVVSQHMVACSSNVEGAKEFGINEENVFGFWDWVGGRYSVCSAVGAVPLSLQYGFDSFERFLSGARSIDRHFASAPMEKNLPILMGLLGVWNISHLGFKTRAMHPYTEALVKLPAHIQQVDMESNGKHVTVHGEEVDFEVGEIDWGEPGTNGQHSFFQLLHMGQVVPCDFIGFCESQNPICEDGLPVSNHDELMANFFAQPDALANGKTAQECRDEGVPEWLIPHKTFSGNRPSMSILMKVLDAYTTGQLLALYEHRTAVEGFIWDLNSFDQWGVELGKTLATTVRKQISKSRYHNEDVTGFNSATTKLLNVYLSGSVGCVFEEEPVE</sequence>
<keyword evidence="11" id="KW-1185">Reference proteome</keyword>
<comment type="catalytic activity">
    <reaction evidence="8 9">
        <text>alpha-D-glucose 6-phosphate = beta-D-fructose 6-phosphate</text>
        <dbReference type="Rhea" id="RHEA:11816"/>
        <dbReference type="ChEBI" id="CHEBI:57634"/>
        <dbReference type="ChEBI" id="CHEBI:58225"/>
        <dbReference type="EC" id="5.3.1.9"/>
    </reaction>
</comment>
<evidence type="ECO:0000256" key="3">
    <source>
        <dbReference type="ARBA" id="ARBA00011952"/>
    </source>
</evidence>
<evidence type="ECO:0000256" key="7">
    <source>
        <dbReference type="ARBA" id="ARBA00023235"/>
    </source>
</evidence>
<dbReference type="HAMAP" id="MF_00473">
    <property type="entry name" value="G6P_isomerase"/>
    <property type="match status" value="1"/>
</dbReference>
<protein>
    <recommendedName>
        <fullName evidence="3 9">Glucose-6-phosphate isomerase</fullName>
        <ecNumber evidence="3 9">5.3.1.9</ecNumber>
    </recommendedName>
</protein>
<comment type="caution">
    <text evidence="10">The sequence shown here is derived from an EMBL/GenBank/DDBJ whole genome shotgun (WGS) entry which is preliminary data.</text>
</comment>
<dbReference type="FunFam" id="3.40.50.10490:FF:000031">
    <property type="entry name" value="Glucose-6-phosphate isomerase"/>
    <property type="match status" value="1"/>
</dbReference>
<dbReference type="Gene3D" id="1.10.1390.10">
    <property type="match status" value="1"/>
</dbReference>
<dbReference type="PANTHER" id="PTHR11469:SF1">
    <property type="entry name" value="GLUCOSE-6-PHOSPHATE ISOMERASE"/>
    <property type="match status" value="1"/>
</dbReference>
<dbReference type="GO" id="GO:0006096">
    <property type="term" value="P:glycolytic process"/>
    <property type="evidence" value="ECO:0007669"/>
    <property type="project" value="UniProtKB-KW"/>
</dbReference>
<dbReference type="PRINTS" id="PR00662">
    <property type="entry name" value="G6PISOMERASE"/>
</dbReference>
<dbReference type="GO" id="GO:0006094">
    <property type="term" value="P:gluconeogenesis"/>
    <property type="evidence" value="ECO:0007669"/>
    <property type="project" value="UniProtKB-KW"/>
</dbReference>
<dbReference type="FunFam" id="3.40.50.10490:FF:000048">
    <property type="entry name" value="Glucose-6-phosphate isomerase"/>
    <property type="match status" value="1"/>
</dbReference>
<proteinExistence type="inferred from homology"/>
<dbReference type="PROSITE" id="PS00765">
    <property type="entry name" value="P_GLUCOSE_ISOMERASE_1"/>
    <property type="match status" value="1"/>
</dbReference>
<dbReference type="Proteomes" id="UP001157974">
    <property type="component" value="Unassembled WGS sequence"/>
</dbReference>
<dbReference type="SUPFAM" id="SSF53697">
    <property type="entry name" value="SIS domain"/>
    <property type="match status" value="1"/>
</dbReference>
<dbReference type="PANTHER" id="PTHR11469">
    <property type="entry name" value="GLUCOSE-6-PHOSPHATE ISOMERASE"/>
    <property type="match status" value="1"/>
</dbReference>
<accession>A0AAV8UGI9</accession>
<gene>
    <name evidence="10" type="ORF">NDN08_003818</name>
</gene>
<comment type="pathway">
    <text evidence="1 9">Carbohydrate degradation; glycolysis; D-glyceraldehyde 3-phosphate and glycerone phosphate from D-glucose: step 2/4.</text>
</comment>
<dbReference type="PROSITE" id="PS00174">
    <property type="entry name" value="P_GLUCOSE_ISOMERASE_2"/>
    <property type="match status" value="1"/>
</dbReference>
<dbReference type="FunFam" id="3.40.50.10490:FF:000018">
    <property type="entry name" value="Glucose-6-phosphate isomerase"/>
    <property type="match status" value="1"/>
</dbReference>
<dbReference type="GO" id="GO:0051156">
    <property type="term" value="P:glucose 6-phosphate metabolic process"/>
    <property type="evidence" value="ECO:0007669"/>
    <property type="project" value="TreeGrafter"/>
</dbReference>
<dbReference type="PROSITE" id="PS51463">
    <property type="entry name" value="P_GLUCOSE_ISOMERASE_3"/>
    <property type="match status" value="1"/>
</dbReference>
<dbReference type="Gene3D" id="3.40.50.10490">
    <property type="entry name" value="Glucose-6-phosphate isomerase like protein, domain 1"/>
    <property type="match status" value="2"/>
</dbReference>
<evidence type="ECO:0000256" key="1">
    <source>
        <dbReference type="ARBA" id="ARBA00004926"/>
    </source>
</evidence>
<evidence type="ECO:0000256" key="4">
    <source>
        <dbReference type="ARBA" id="ARBA00022432"/>
    </source>
</evidence>
<evidence type="ECO:0000256" key="5">
    <source>
        <dbReference type="ARBA" id="ARBA00022490"/>
    </source>
</evidence>
<evidence type="ECO:0000256" key="8">
    <source>
        <dbReference type="ARBA" id="ARBA00029321"/>
    </source>
</evidence>
<dbReference type="InterPro" id="IPR035476">
    <property type="entry name" value="SIS_PGI_1"/>
</dbReference>
<evidence type="ECO:0000256" key="9">
    <source>
        <dbReference type="RuleBase" id="RU000612"/>
    </source>
</evidence>
<keyword evidence="5" id="KW-0963">Cytoplasm</keyword>
<dbReference type="AlphaFoldDB" id="A0AAV8UGI9"/>
<dbReference type="GO" id="GO:0048029">
    <property type="term" value="F:monosaccharide binding"/>
    <property type="evidence" value="ECO:0007669"/>
    <property type="project" value="TreeGrafter"/>
</dbReference>
<dbReference type="InterPro" id="IPR035482">
    <property type="entry name" value="SIS_PGI_2"/>
</dbReference>
<evidence type="ECO:0000313" key="10">
    <source>
        <dbReference type="EMBL" id="KAJ8901610.1"/>
    </source>
</evidence>
<dbReference type="GO" id="GO:0005829">
    <property type="term" value="C:cytosol"/>
    <property type="evidence" value="ECO:0007669"/>
    <property type="project" value="TreeGrafter"/>
</dbReference>
<organism evidence="10 11">
    <name type="scientific">Rhodosorus marinus</name>
    <dbReference type="NCBI Taxonomy" id="101924"/>
    <lineage>
        <taxon>Eukaryota</taxon>
        <taxon>Rhodophyta</taxon>
        <taxon>Stylonematophyceae</taxon>
        <taxon>Stylonematales</taxon>
        <taxon>Stylonemataceae</taxon>
        <taxon>Rhodosorus</taxon>
    </lineage>
</organism>
<dbReference type="GO" id="GO:0004347">
    <property type="term" value="F:glucose-6-phosphate isomerase activity"/>
    <property type="evidence" value="ECO:0007669"/>
    <property type="project" value="UniProtKB-EC"/>
</dbReference>
<dbReference type="CDD" id="cd05016">
    <property type="entry name" value="SIS_PGI_2"/>
    <property type="match status" value="1"/>
</dbReference>
<name>A0AAV8UGI9_9RHOD</name>
<dbReference type="Pfam" id="PF00342">
    <property type="entry name" value="PGI"/>
    <property type="match status" value="1"/>
</dbReference>
<keyword evidence="4 9" id="KW-0312">Gluconeogenesis</keyword>